<dbReference type="Proteomes" id="UP000054598">
    <property type="component" value="Unassembled WGS sequence"/>
</dbReference>
<dbReference type="PATRIC" id="fig|2198.3.peg.194"/>
<accession>A0A101ING9</accession>
<reference evidence="3" key="1">
    <citation type="journal article" date="2015" name="MBio">
        <title>Genome-Resolved Metagenomic Analysis Reveals Roles for Candidate Phyla and Other Microbial Community Members in Biogeochemical Transformations in Oil Reservoirs.</title>
        <authorList>
            <person name="Hu P."/>
            <person name="Tom L."/>
            <person name="Singh A."/>
            <person name="Thomas B.C."/>
            <person name="Baker B.J."/>
            <person name="Piceno Y.M."/>
            <person name="Andersen G.L."/>
            <person name="Banfield J.F."/>
        </authorList>
    </citation>
    <scope>NUCLEOTIDE SEQUENCE [LARGE SCALE GENOMIC DNA]</scope>
</reference>
<dbReference type="AlphaFoldDB" id="A0A101ING9"/>
<proteinExistence type="predicted"/>
<name>A0A101ING9_9EURY</name>
<keyword evidence="1" id="KW-1133">Transmembrane helix</keyword>
<comment type="caution">
    <text evidence="2">The sequence shown here is derived from an EMBL/GenBank/DDBJ whole genome shotgun (WGS) entry which is preliminary data.</text>
</comment>
<keyword evidence="1" id="KW-0812">Transmembrane</keyword>
<evidence type="ECO:0000256" key="1">
    <source>
        <dbReference type="SAM" id="Phobius"/>
    </source>
</evidence>
<feature type="transmembrane region" description="Helical" evidence="1">
    <location>
        <begin position="30"/>
        <end position="53"/>
    </location>
</feature>
<organism evidence="2 3">
    <name type="scientific">Methanoculleus marisnigri</name>
    <dbReference type="NCBI Taxonomy" id="2198"/>
    <lineage>
        <taxon>Archaea</taxon>
        <taxon>Methanobacteriati</taxon>
        <taxon>Methanobacteriota</taxon>
        <taxon>Stenosarchaea group</taxon>
        <taxon>Methanomicrobia</taxon>
        <taxon>Methanomicrobiales</taxon>
        <taxon>Methanomicrobiaceae</taxon>
        <taxon>Methanoculleus</taxon>
    </lineage>
</organism>
<feature type="transmembrane region" description="Helical" evidence="1">
    <location>
        <begin position="59"/>
        <end position="79"/>
    </location>
</feature>
<evidence type="ECO:0000313" key="3">
    <source>
        <dbReference type="Proteomes" id="UP000054598"/>
    </source>
</evidence>
<protein>
    <submittedName>
        <fullName evidence="2">Uncharacterized protein</fullName>
    </submittedName>
</protein>
<evidence type="ECO:0000313" key="2">
    <source>
        <dbReference type="EMBL" id="KUK98461.1"/>
    </source>
</evidence>
<gene>
    <name evidence="2" type="ORF">XE10_2053</name>
</gene>
<dbReference type="EMBL" id="LGHE01000328">
    <property type="protein sequence ID" value="KUK98461.1"/>
    <property type="molecule type" value="Genomic_DNA"/>
</dbReference>
<sequence>MISGESVFQIDCPVTPTSLPKTHDKQHRPLALTIFLPGIAFVLHFPAASYFIGSPLVRFGTGTLGLVLCFIGGAFGRLCGSQKGVKRYFPAERQPLSGRIFLLGHTLQNGHEQWQKAVWKFRWVRLASRHPITDTFI</sequence>
<keyword evidence="1" id="KW-0472">Membrane</keyword>